<sequence>MSAEARRVEKHSITMPTETSEGVRSRVGKRGFSSYVADAVARQLERDALHDVLAQMEAKHGPVDEDDVAAIMERMSG</sequence>
<accession>A0ABN1TQ28</accession>
<comment type="caution">
    <text evidence="2">The sequence shown here is derived from an EMBL/GenBank/DDBJ whole genome shotgun (WGS) entry which is preliminary data.</text>
</comment>
<proteinExistence type="predicted"/>
<keyword evidence="3" id="KW-1185">Reference proteome</keyword>
<evidence type="ECO:0000256" key="1">
    <source>
        <dbReference type="SAM" id="MobiDB-lite"/>
    </source>
</evidence>
<evidence type="ECO:0000313" key="3">
    <source>
        <dbReference type="Proteomes" id="UP001501581"/>
    </source>
</evidence>
<gene>
    <name evidence="2" type="ORF">GCM10009668_06720</name>
</gene>
<dbReference type="Proteomes" id="UP001501581">
    <property type="component" value="Unassembled WGS sequence"/>
</dbReference>
<evidence type="ECO:0000313" key="2">
    <source>
        <dbReference type="EMBL" id="GAA1093811.1"/>
    </source>
</evidence>
<protein>
    <submittedName>
        <fullName evidence="2">CopG family transcriptional regulator</fullName>
    </submittedName>
</protein>
<dbReference type="RefSeq" id="WP_343991348.1">
    <property type="nucleotide sequence ID" value="NZ_BAAALG010000002.1"/>
</dbReference>
<organism evidence="2 3">
    <name type="scientific">Nocardioides dubius</name>
    <dbReference type="NCBI Taxonomy" id="317019"/>
    <lineage>
        <taxon>Bacteria</taxon>
        <taxon>Bacillati</taxon>
        <taxon>Actinomycetota</taxon>
        <taxon>Actinomycetes</taxon>
        <taxon>Propionibacteriales</taxon>
        <taxon>Nocardioidaceae</taxon>
        <taxon>Nocardioides</taxon>
    </lineage>
</organism>
<feature type="region of interest" description="Disordered" evidence="1">
    <location>
        <begin position="1"/>
        <end position="25"/>
    </location>
</feature>
<name>A0ABN1TQ28_9ACTN</name>
<dbReference type="EMBL" id="BAAALG010000002">
    <property type="protein sequence ID" value="GAA1093811.1"/>
    <property type="molecule type" value="Genomic_DNA"/>
</dbReference>
<feature type="compositionally biased region" description="Basic and acidic residues" evidence="1">
    <location>
        <begin position="1"/>
        <end position="12"/>
    </location>
</feature>
<reference evidence="2 3" key="1">
    <citation type="journal article" date="2019" name="Int. J. Syst. Evol. Microbiol.">
        <title>The Global Catalogue of Microorganisms (GCM) 10K type strain sequencing project: providing services to taxonomists for standard genome sequencing and annotation.</title>
        <authorList>
            <consortium name="The Broad Institute Genomics Platform"/>
            <consortium name="The Broad Institute Genome Sequencing Center for Infectious Disease"/>
            <person name="Wu L."/>
            <person name="Ma J."/>
        </authorList>
    </citation>
    <scope>NUCLEOTIDE SEQUENCE [LARGE SCALE GENOMIC DNA]</scope>
    <source>
        <strain evidence="2 3">JCM 13008</strain>
    </source>
</reference>